<feature type="non-terminal residue" evidence="2">
    <location>
        <position position="1"/>
    </location>
</feature>
<keyword evidence="2" id="KW-0378">Hydrolase</keyword>
<keyword evidence="2" id="KW-0255">Endonuclease</keyword>
<feature type="non-terminal residue" evidence="2">
    <location>
        <position position="95"/>
    </location>
</feature>
<dbReference type="GO" id="GO:0004519">
    <property type="term" value="F:endonuclease activity"/>
    <property type="evidence" value="ECO:0007669"/>
    <property type="project" value="UniProtKB-KW"/>
</dbReference>
<keyword evidence="2" id="KW-0540">Nuclease</keyword>
<name>A0A1A8FQ72_9TELE</name>
<dbReference type="EMBL" id="HAEB01013757">
    <property type="protein sequence ID" value="SBQ60284.1"/>
    <property type="molecule type" value="Transcribed_RNA"/>
</dbReference>
<evidence type="ECO:0000256" key="1">
    <source>
        <dbReference type="SAM" id="MobiDB-lite"/>
    </source>
</evidence>
<proteinExistence type="predicted"/>
<reference evidence="2" key="1">
    <citation type="submission" date="2016-05" db="EMBL/GenBank/DDBJ databases">
        <authorList>
            <person name="Lavstsen T."/>
            <person name="Jespersen J.S."/>
        </authorList>
    </citation>
    <scope>NUCLEOTIDE SEQUENCE</scope>
    <source>
        <tissue evidence="2">Brain</tissue>
    </source>
</reference>
<evidence type="ECO:0000313" key="2">
    <source>
        <dbReference type="EMBL" id="SBQ60284.1"/>
    </source>
</evidence>
<sequence>HSLIENTSVAKDESPHKLMRIRTLERIEALKVDLADCVWDDKYVEDVNLAYDAFLSIFLDLYNKHCPIRKSQGKKNGNRKPWMTKSLQKACRKKK</sequence>
<feature type="region of interest" description="Disordered" evidence="1">
    <location>
        <begin position="70"/>
        <end position="95"/>
    </location>
</feature>
<accession>A0A1A8FQ72</accession>
<dbReference type="GO" id="GO:0004386">
    <property type="term" value="F:helicase activity"/>
    <property type="evidence" value="ECO:0007669"/>
    <property type="project" value="UniProtKB-KW"/>
</dbReference>
<gene>
    <name evidence="2" type="primary">HEL_DR4</name>
</gene>
<organism evidence="2">
    <name type="scientific">Nothobranchius korthausae</name>
    <dbReference type="NCBI Taxonomy" id="1143690"/>
    <lineage>
        <taxon>Eukaryota</taxon>
        <taxon>Metazoa</taxon>
        <taxon>Chordata</taxon>
        <taxon>Craniata</taxon>
        <taxon>Vertebrata</taxon>
        <taxon>Euteleostomi</taxon>
        <taxon>Actinopterygii</taxon>
        <taxon>Neopterygii</taxon>
        <taxon>Teleostei</taxon>
        <taxon>Neoteleostei</taxon>
        <taxon>Acanthomorphata</taxon>
        <taxon>Ovalentaria</taxon>
        <taxon>Atherinomorphae</taxon>
        <taxon>Cyprinodontiformes</taxon>
        <taxon>Nothobranchiidae</taxon>
        <taxon>Nothobranchius</taxon>
    </lineage>
</organism>
<keyword evidence="2" id="KW-0347">Helicase</keyword>
<keyword evidence="2" id="KW-0547">Nucleotide-binding</keyword>
<protein>
    <submittedName>
        <fullName evidence="2">Helentron 4 helitron-like transposon replicase/helicase/endonuclease</fullName>
    </submittedName>
</protein>
<dbReference type="AlphaFoldDB" id="A0A1A8FQ72"/>
<reference evidence="2" key="2">
    <citation type="submission" date="2016-06" db="EMBL/GenBank/DDBJ databases">
        <title>The genome of a short-lived fish provides insights into sex chromosome evolution and the genetic control of aging.</title>
        <authorList>
            <person name="Reichwald K."/>
            <person name="Felder M."/>
            <person name="Petzold A."/>
            <person name="Koch P."/>
            <person name="Groth M."/>
            <person name="Platzer M."/>
        </authorList>
    </citation>
    <scope>NUCLEOTIDE SEQUENCE</scope>
    <source>
        <tissue evidence="2">Brain</tissue>
    </source>
</reference>
<keyword evidence="2" id="KW-0067">ATP-binding</keyword>